<comment type="caution">
    <text evidence="2">The sequence shown here is derived from an EMBL/GenBank/DDBJ whole genome shotgun (WGS) entry which is preliminary data.</text>
</comment>
<evidence type="ECO:0000313" key="2">
    <source>
        <dbReference type="EMBL" id="CAK0892796.1"/>
    </source>
</evidence>
<reference evidence="2" key="1">
    <citation type="submission" date="2023-10" db="EMBL/GenBank/DDBJ databases">
        <authorList>
            <person name="Chen Y."/>
            <person name="Shah S."/>
            <person name="Dougan E. K."/>
            <person name="Thang M."/>
            <person name="Chan C."/>
        </authorList>
    </citation>
    <scope>NUCLEOTIDE SEQUENCE [LARGE SCALE GENOMIC DNA]</scope>
</reference>
<evidence type="ECO:0000256" key="1">
    <source>
        <dbReference type="SAM" id="MobiDB-lite"/>
    </source>
</evidence>
<proteinExistence type="predicted"/>
<gene>
    <name evidence="2" type="ORF">PCOR1329_LOCUS72355</name>
</gene>
<feature type="non-terminal residue" evidence="2">
    <location>
        <position position="121"/>
    </location>
</feature>
<keyword evidence="3" id="KW-1185">Reference proteome</keyword>
<evidence type="ECO:0000313" key="3">
    <source>
        <dbReference type="Proteomes" id="UP001189429"/>
    </source>
</evidence>
<protein>
    <submittedName>
        <fullName evidence="2">Uncharacterized protein</fullName>
    </submittedName>
</protein>
<sequence length="121" mass="12794">TMRFRAFDELCNRVLFLRLSGQSPPMLVYRAKPANNGAVLLLFPGAAHIDVCPAELPLAEGPAGGGGPSPAVPPQTGPARQGAKDAIEQRLAEVQRNLSTARDPSEIARLSQAAAVLIQDR</sequence>
<feature type="non-terminal residue" evidence="2">
    <location>
        <position position="1"/>
    </location>
</feature>
<dbReference type="Proteomes" id="UP001189429">
    <property type="component" value="Unassembled WGS sequence"/>
</dbReference>
<dbReference type="EMBL" id="CAUYUJ010019665">
    <property type="protein sequence ID" value="CAK0892796.1"/>
    <property type="molecule type" value="Genomic_DNA"/>
</dbReference>
<feature type="region of interest" description="Disordered" evidence="1">
    <location>
        <begin position="58"/>
        <end position="84"/>
    </location>
</feature>
<accession>A0ABN9X4G4</accession>
<name>A0ABN9X4G4_9DINO</name>
<organism evidence="2 3">
    <name type="scientific">Prorocentrum cordatum</name>
    <dbReference type="NCBI Taxonomy" id="2364126"/>
    <lineage>
        <taxon>Eukaryota</taxon>
        <taxon>Sar</taxon>
        <taxon>Alveolata</taxon>
        <taxon>Dinophyceae</taxon>
        <taxon>Prorocentrales</taxon>
        <taxon>Prorocentraceae</taxon>
        <taxon>Prorocentrum</taxon>
    </lineage>
</organism>